<dbReference type="AlphaFoldDB" id="A0A6V0CJM8"/>
<sequence>MTRYTVAHIHTIAYKTFVMPIADIQERSKPTNRLGFSTMIDTPQKVEHAEQETNTEKMQTQLSTDKRKKSKVQFHGVEIREYARVLGDNPSATGGAPLGLDWTYQRVERNRISGRLFPSNDSSGTVCSGSSEVTPEDNEATSAQHIIPIDEYERITRERCRSRLLKILKLQKKAQKQKSSKQTTTSRAVQRKAKSNSDTITITEERDELSEEQIKQLSARWLKLHPIPIKQREKMLMEETDLSKKQINTANRELAKVRQQRRSTIAMTESGLDDFQVVVEFFARRFRRLRVGISKKREQELLWENAGDYWQQGVQTIPTQTQHFDKANNCATRPQRAGSDATSATSDL</sequence>
<organism evidence="3">
    <name type="scientific">Pseudo-nitzschia australis</name>
    <dbReference type="NCBI Taxonomy" id="44445"/>
    <lineage>
        <taxon>Eukaryota</taxon>
        <taxon>Sar</taxon>
        <taxon>Stramenopiles</taxon>
        <taxon>Ochrophyta</taxon>
        <taxon>Bacillariophyta</taxon>
        <taxon>Bacillariophyceae</taxon>
        <taxon>Bacillariophycidae</taxon>
        <taxon>Bacillariales</taxon>
        <taxon>Bacillariaceae</taxon>
        <taxon>Pseudo-nitzschia</taxon>
    </lineage>
</organism>
<feature type="compositionally biased region" description="Basic and acidic residues" evidence="1">
    <location>
        <begin position="46"/>
        <end position="55"/>
    </location>
</feature>
<feature type="region of interest" description="Disordered" evidence="1">
    <location>
        <begin position="115"/>
        <end position="141"/>
    </location>
</feature>
<dbReference type="EMBL" id="HBIX01030408">
    <property type="protein sequence ID" value="CAE0727456.1"/>
    <property type="molecule type" value="Transcribed_RNA"/>
</dbReference>
<dbReference type="EMBL" id="HBIX01030400">
    <property type="protein sequence ID" value="CAE0727450.1"/>
    <property type="molecule type" value="Transcribed_RNA"/>
</dbReference>
<accession>A0A6V0CJM8</accession>
<feature type="compositionally biased region" description="Polar residues" evidence="1">
    <location>
        <begin position="119"/>
        <end position="133"/>
    </location>
</feature>
<name>A0A6V0CJM8_9STRA</name>
<feature type="region of interest" description="Disordered" evidence="1">
    <location>
        <begin position="175"/>
        <end position="206"/>
    </location>
</feature>
<evidence type="ECO:0000313" key="3">
    <source>
        <dbReference type="EMBL" id="CAE0727456.1"/>
    </source>
</evidence>
<protein>
    <submittedName>
        <fullName evidence="3">Uncharacterized protein</fullName>
    </submittedName>
</protein>
<gene>
    <name evidence="2" type="ORF">PAUS00366_LOCUS20233</name>
    <name evidence="3" type="ORF">PAUS00366_LOCUS20239</name>
</gene>
<feature type="region of interest" description="Disordered" evidence="1">
    <location>
        <begin position="46"/>
        <end position="68"/>
    </location>
</feature>
<reference evidence="3" key="1">
    <citation type="submission" date="2021-01" db="EMBL/GenBank/DDBJ databases">
        <authorList>
            <person name="Corre E."/>
            <person name="Pelletier E."/>
            <person name="Niang G."/>
            <person name="Scheremetjew M."/>
            <person name="Finn R."/>
            <person name="Kale V."/>
            <person name="Holt S."/>
            <person name="Cochrane G."/>
            <person name="Meng A."/>
            <person name="Brown T."/>
            <person name="Cohen L."/>
        </authorList>
    </citation>
    <scope>NUCLEOTIDE SEQUENCE</scope>
    <source>
        <strain evidence="3">10249 10 AB</strain>
    </source>
</reference>
<proteinExistence type="predicted"/>
<evidence type="ECO:0000313" key="2">
    <source>
        <dbReference type="EMBL" id="CAE0727450.1"/>
    </source>
</evidence>
<evidence type="ECO:0000256" key="1">
    <source>
        <dbReference type="SAM" id="MobiDB-lite"/>
    </source>
</evidence>